<evidence type="ECO:0000313" key="3">
    <source>
        <dbReference type="Proteomes" id="UP000094527"/>
    </source>
</evidence>
<reference evidence="2 3" key="1">
    <citation type="journal article" date="2016" name="Genome Biol. Evol.">
        <title>Gene Family Evolution Reflects Adaptation to Soil Environmental Stressors in the Genome of the Collembolan Orchesella cincta.</title>
        <authorList>
            <person name="Faddeeva-Vakhrusheva A."/>
            <person name="Derks M.F."/>
            <person name="Anvar S.Y."/>
            <person name="Agamennone V."/>
            <person name="Suring W."/>
            <person name="Smit S."/>
            <person name="van Straalen N.M."/>
            <person name="Roelofs D."/>
        </authorList>
    </citation>
    <scope>NUCLEOTIDE SEQUENCE [LARGE SCALE GENOMIC DNA]</scope>
    <source>
        <tissue evidence="2">Mixed pool</tissue>
    </source>
</reference>
<sequence>VCSIVARRTRKCWGERPNLTILFDKYVPTVIDMFKTRFKRITPMPEITHIQVLCNLLECLLPVSKNNMVDHRADFSKWFQQEFKFVKFPQGGSVFDFYIDNETKRCCRGLRSTKFELDPDIPLQATIVHTSETIRIKYLSTCLWKRGSPQCSLEQPEVEKTF</sequence>
<dbReference type="GO" id="GO:0051959">
    <property type="term" value="F:dynein light intermediate chain binding"/>
    <property type="evidence" value="ECO:0007669"/>
    <property type="project" value="InterPro"/>
</dbReference>
<gene>
    <name evidence="2" type="ORF">Ocin01_10045</name>
</gene>
<protein>
    <submittedName>
        <fullName evidence="2">Dynein beta chain, ciliary</fullName>
    </submittedName>
</protein>
<dbReference type="PANTHER" id="PTHR45703">
    <property type="entry name" value="DYNEIN HEAVY CHAIN"/>
    <property type="match status" value="1"/>
</dbReference>
<dbReference type="AlphaFoldDB" id="A0A1D2MUA7"/>
<dbReference type="InterPro" id="IPR041466">
    <property type="entry name" value="Dynein_AAA5_ext"/>
</dbReference>
<evidence type="ECO:0000259" key="1">
    <source>
        <dbReference type="Pfam" id="PF17852"/>
    </source>
</evidence>
<dbReference type="STRING" id="48709.A0A1D2MUA7"/>
<dbReference type="Proteomes" id="UP000094527">
    <property type="component" value="Unassembled WGS sequence"/>
</dbReference>
<dbReference type="GO" id="GO:0030286">
    <property type="term" value="C:dynein complex"/>
    <property type="evidence" value="ECO:0007669"/>
    <property type="project" value="InterPro"/>
</dbReference>
<organism evidence="2 3">
    <name type="scientific">Orchesella cincta</name>
    <name type="common">Springtail</name>
    <name type="synonym">Podura cincta</name>
    <dbReference type="NCBI Taxonomy" id="48709"/>
    <lineage>
        <taxon>Eukaryota</taxon>
        <taxon>Metazoa</taxon>
        <taxon>Ecdysozoa</taxon>
        <taxon>Arthropoda</taxon>
        <taxon>Hexapoda</taxon>
        <taxon>Collembola</taxon>
        <taxon>Entomobryomorpha</taxon>
        <taxon>Entomobryoidea</taxon>
        <taxon>Orchesellidae</taxon>
        <taxon>Orchesellinae</taxon>
        <taxon>Orchesella</taxon>
    </lineage>
</organism>
<accession>A0A1D2MUA7</accession>
<dbReference type="OrthoDB" id="447173at2759"/>
<evidence type="ECO:0000313" key="2">
    <source>
        <dbReference type="EMBL" id="ODM96633.1"/>
    </source>
</evidence>
<dbReference type="EMBL" id="LJIJ01000520">
    <property type="protein sequence ID" value="ODM96633.1"/>
    <property type="molecule type" value="Genomic_DNA"/>
</dbReference>
<feature type="non-terminal residue" evidence="2">
    <location>
        <position position="1"/>
    </location>
</feature>
<keyword evidence="3" id="KW-1185">Reference proteome</keyword>
<dbReference type="Pfam" id="PF17852">
    <property type="entry name" value="Dynein_AAA_lid"/>
    <property type="match status" value="1"/>
</dbReference>
<name>A0A1D2MUA7_ORCCI</name>
<feature type="non-terminal residue" evidence="2">
    <location>
        <position position="162"/>
    </location>
</feature>
<dbReference type="GO" id="GO:0045505">
    <property type="term" value="F:dynein intermediate chain binding"/>
    <property type="evidence" value="ECO:0007669"/>
    <property type="project" value="InterPro"/>
</dbReference>
<proteinExistence type="predicted"/>
<comment type="caution">
    <text evidence="2">The sequence shown here is derived from an EMBL/GenBank/DDBJ whole genome shotgun (WGS) entry which is preliminary data.</text>
</comment>
<feature type="domain" description="Dynein heavy chain AAA 5 extension" evidence="1">
    <location>
        <begin position="21"/>
        <end position="63"/>
    </location>
</feature>
<dbReference type="PANTHER" id="PTHR45703:SF8">
    <property type="entry name" value="DYNEINS HEAVY CHAIN"/>
    <property type="match status" value="1"/>
</dbReference>
<dbReference type="InterPro" id="IPR026983">
    <property type="entry name" value="DHC"/>
</dbReference>
<dbReference type="GO" id="GO:0007018">
    <property type="term" value="P:microtubule-based movement"/>
    <property type="evidence" value="ECO:0007669"/>
    <property type="project" value="InterPro"/>
</dbReference>